<keyword evidence="1" id="KW-0732">Signal</keyword>
<accession>A0A0B4D2Y7</accession>
<evidence type="ECO:0008006" key="4">
    <source>
        <dbReference type="Google" id="ProtNLM"/>
    </source>
</evidence>
<evidence type="ECO:0000313" key="2">
    <source>
        <dbReference type="EMBL" id="KIC61046.1"/>
    </source>
</evidence>
<dbReference type="PROSITE" id="PS51257">
    <property type="entry name" value="PROKAR_LIPOPROTEIN"/>
    <property type="match status" value="1"/>
</dbReference>
<comment type="caution">
    <text evidence="2">The sequence shown here is derived from an EMBL/GenBank/DDBJ whole genome shotgun (WGS) entry which is preliminary data.</text>
</comment>
<dbReference type="STRING" id="172043.RM53_00220"/>
<dbReference type="Proteomes" id="UP000031166">
    <property type="component" value="Unassembled WGS sequence"/>
</dbReference>
<feature type="signal peptide" evidence="1">
    <location>
        <begin position="1"/>
        <end position="23"/>
    </location>
</feature>
<dbReference type="RefSeq" id="WP_039243630.1">
    <property type="nucleotide sequence ID" value="NZ_JWSY01000001.1"/>
</dbReference>
<reference evidence="2 3" key="1">
    <citation type="submission" date="2014-12" db="EMBL/GenBank/DDBJ databases">
        <title>Genome sequencing of Brevundimonas nasdae TPW30.</title>
        <authorList>
            <person name="Tan P.W."/>
            <person name="Chan K.-G."/>
        </authorList>
    </citation>
    <scope>NUCLEOTIDE SEQUENCE [LARGE SCALE GENOMIC DNA]</scope>
    <source>
        <strain evidence="2 3">TPW30</strain>
    </source>
</reference>
<dbReference type="AlphaFoldDB" id="A0A0B4D2Y7"/>
<proteinExistence type="predicted"/>
<organism evidence="2 3">
    <name type="scientific">Brevundimonas nasdae</name>
    <dbReference type="NCBI Taxonomy" id="172043"/>
    <lineage>
        <taxon>Bacteria</taxon>
        <taxon>Pseudomonadati</taxon>
        <taxon>Pseudomonadota</taxon>
        <taxon>Alphaproteobacteria</taxon>
        <taxon>Caulobacterales</taxon>
        <taxon>Caulobacteraceae</taxon>
        <taxon>Brevundimonas</taxon>
    </lineage>
</organism>
<evidence type="ECO:0000256" key="1">
    <source>
        <dbReference type="SAM" id="SignalP"/>
    </source>
</evidence>
<gene>
    <name evidence="2" type="ORF">RM53_00220</name>
</gene>
<evidence type="ECO:0000313" key="3">
    <source>
        <dbReference type="Proteomes" id="UP000031166"/>
    </source>
</evidence>
<feature type="chain" id="PRO_5002088721" description="Lipoprotein" evidence="1">
    <location>
        <begin position="24"/>
        <end position="95"/>
    </location>
</feature>
<sequence length="95" mass="10248">MKALVYTAAVLALTGALTGGLTACTDSKRARNDATWGDKPADITCWTYGVENFKGRSTGKVEYDDGGRISFVDASNNRYTTIDGDCRVVYMPPSK</sequence>
<dbReference type="EMBL" id="JWSY01000001">
    <property type="protein sequence ID" value="KIC61046.1"/>
    <property type="molecule type" value="Genomic_DNA"/>
</dbReference>
<protein>
    <recommendedName>
        <fullName evidence="4">Lipoprotein</fullName>
    </recommendedName>
</protein>
<name>A0A0B4D2Y7_9CAUL</name>